<dbReference type="PANTHER" id="PTHR35519">
    <property type="entry name" value="MEMBRANE PROTEINS"/>
    <property type="match status" value="1"/>
</dbReference>
<feature type="transmembrane region" description="Helical" evidence="1">
    <location>
        <begin position="65"/>
        <end position="85"/>
    </location>
</feature>
<keyword evidence="1" id="KW-0472">Membrane</keyword>
<feature type="transmembrane region" description="Helical" evidence="1">
    <location>
        <begin position="121"/>
        <end position="149"/>
    </location>
</feature>
<dbReference type="InterPro" id="IPR025187">
    <property type="entry name" value="DUF4112"/>
</dbReference>
<evidence type="ECO:0000313" key="2">
    <source>
        <dbReference type="EMBL" id="GAA0224608.1"/>
    </source>
</evidence>
<gene>
    <name evidence="2" type="ORF">GCM10008964_15320</name>
</gene>
<reference evidence="2 3" key="1">
    <citation type="journal article" date="2019" name="Int. J. Syst. Evol. Microbiol.">
        <title>The Global Catalogue of Microorganisms (GCM) 10K type strain sequencing project: providing services to taxonomists for standard genome sequencing and annotation.</title>
        <authorList>
            <consortium name="The Broad Institute Genomics Platform"/>
            <consortium name="The Broad Institute Genome Sequencing Center for Infectious Disease"/>
            <person name="Wu L."/>
            <person name="Ma J."/>
        </authorList>
    </citation>
    <scope>NUCLEOTIDE SEQUENCE [LARGE SCALE GENOMIC DNA]</scope>
    <source>
        <strain evidence="2 3">JCM 6886</strain>
    </source>
</reference>
<protein>
    <recommendedName>
        <fullName evidence="4">DUF4112 domain-containing protein</fullName>
    </recommendedName>
</protein>
<evidence type="ECO:0000313" key="3">
    <source>
        <dbReference type="Proteomes" id="UP001501476"/>
    </source>
</evidence>
<dbReference type="RefSeq" id="WP_286304057.1">
    <property type="nucleotide sequence ID" value="NZ_AP027741.1"/>
</dbReference>
<comment type="caution">
    <text evidence="2">The sequence shown here is derived from an EMBL/GenBank/DDBJ whole genome shotgun (WGS) entry which is preliminary data.</text>
</comment>
<proteinExistence type="predicted"/>
<dbReference type="Pfam" id="PF13430">
    <property type="entry name" value="DUF4112"/>
    <property type="match status" value="1"/>
</dbReference>
<dbReference type="Proteomes" id="UP001501476">
    <property type="component" value="Unassembled WGS sequence"/>
</dbReference>
<accession>A0ABN0TLB8</accession>
<dbReference type="EMBL" id="BAAADG010000005">
    <property type="protein sequence ID" value="GAA0224608.1"/>
    <property type="molecule type" value="Genomic_DNA"/>
</dbReference>
<keyword evidence="1" id="KW-0812">Transmembrane</keyword>
<keyword evidence="1" id="KW-1133">Transmembrane helix</keyword>
<sequence length="153" mass="17213">MSKKTRFIHKLSWFLDESITLPGGFKIGADGFFGLIPGLGDFIGGLLSSVIIYQAHQMGVPRTILIKMVINMLIDTTIGAIPVIGDVFDFIWKANQKNVALLHEYEQQPQQVYRKTLLENIAFIVILITIIVLAISFAVWIISLIWTALFQSY</sequence>
<name>A0ABN0TLB8_9GAMM</name>
<evidence type="ECO:0008006" key="4">
    <source>
        <dbReference type="Google" id="ProtNLM"/>
    </source>
</evidence>
<evidence type="ECO:0000256" key="1">
    <source>
        <dbReference type="SAM" id="Phobius"/>
    </source>
</evidence>
<dbReference type="PANTHER" id="PTHR35519:SF2">
    <property type="entry name" value="PH DOMAIN PROTEIN"/>
    <property type="match status" value="1"/>
</dbReference>
<keyword evidence="3" id="KW-1185">Reference proteome</keyword>
<feature type="transmembrane region" description="Helical" evidence="1">
    <location>
        <begin position="32"/>
        <end position="53"/>
    </location>
</feature>
<organism evidence="2 3">
    <name type="scientific">Methylophaga marina</name>
    <dbReference type="NCBI Taxonomy" id="45495"/>
    <lineage>
        <taxon>Bacteria</taxon>
        <taxon>Pseudomonadati</taxon>
        <taxon>Pseudomonadota</taxon>
        <taxon>Gammaproteobacteria</taxon>
        <taxon>Thiotrichales</taxon>
        <taxon>Piscirickettsiaceae</taxon>
        <taxon>Methylophaga</taxon>
    </lineage>
</organism>